<dbReference type="Gene3D" id="3.90.1150.10">
    <property type="entry name" value="Aspartate Aminotransferase, domain 1"/>
    <property type="match status" value="1"/>
</dbReference>
<name>A0ABQ0PQX8_9PROT</name>
<gene>
    <name evidence="3" type="ORF">AA14337_0473</name>
</gene>
<evidence type="ECO:0000256" key="1">
    <source>
        <dbReference type="ARBA" id="ARBA00022898"/>
    </source>
</evidence>
<dbReference type="GeneID" id="29556531"/>
<accession>A0ABQ0PQX8</accession>
<evidence type="ECO:0000259" key="2">
    <source>
        <dbReference type="Pfam" id="PF00266"/>
    </source>
</evidence>
<dbReference type="RefSeq" id="WP_244150488.1">
    <property type="nucleotide sequence ID" value="NZ_BAPF01000003.1"/>
</dbReference>
<feature type="domain" description="Aminotransferase class V" evidence="2">
    <location>
        <begin position="61"/>
        <end position="425"/>
    </location>
</feature>
<reference evidence="3" key="1">
    <citation type="submission" date="2013-04" db="EMBL/GenBank/DDBJ databases">
        <title>The genome sequencing project of 58 acetic acid bacteria.</title>
        <authorList>
            <person name="Okamoto-Kainuma A."/>
            <person name="Ishikawa M."/>
            <person name="Umino S."/>
            <person name="Koizumi Y."/>
            <person name="Shiwa Y."/>
            <person name="Yoshikawa H."/>
            <person name="Matsutani M."/>
            <person name="Matsushita K."/>
        </authorList>
    </citation>
    <scope>NUCLEOTIDE SEQUENCE</scope>
    <source>
        <strain evidence="3">DSM 14337</strain>
    </source>
</reference>
<organism evidence="3 4">
    <name type="scientific">Acetobacter malorum DSM 14337</name>
    <dbReference type="NCBI Taxonomy" id="1307910"/>
    <lineage>
        <taxon>Bacteria</taxon>
        <taxon>Pseudomonadati</taxon>
        <taxon>Pseudomonadota</taxon>
        <taxon>Alphaproteobacteria</taxon>
        <taxon>Acetobacterales</taxon>
        <taxon>Acetobacteraceae</taxon>
        <taxon>Acetobacter</taxon>
    </lineage>
</organism>
<dbReference type="InterPro" id="IPR015421">
    <property type="entry name" value="PyrdxlP-dep_Trfase_major"/>
</dbReference>
<keyword evidence="1" id="KW-0663">Pyridoxal phosphate</keyword>
<dbReference type="EMBL" id="BAPF01000003">
    <property type="protein sequence ID" value="GBQ76280.1"/>
    <property type="molecule type" value="Genomic_DNA"/>
</dbReference>
<dbReference type="Proteomes" id="UP001065047">
    <property type="component" value="Unassembled WGS sequence"/>
</dbReference>
<proteinExistence type="predicted"/>
<evidence type="ECO:0000313" key="3">
    <source>
        <dbReference type="EMBL" id="GBQ76280.1"/>
    </source>
</evidence>
<sequence>MMTEQPFSVVWFLNMMTSAPENFFSRFAKILQGDDVITRLRDDLIGDNLTIPGPFGPRKLVYADYVASGRALGVIEQAVATQVLPYYANSHTEASFCGQVMNRLRHEARQIIARLCGAEQGFATIFTGNGATAGLNRLVHLLGVRDAVRAGECPLVLIGPYEHHSNILPWRESGAELIEIAEAPDGGPDLTQLEAHLAAADPERLKIGAFSSASNVTGIVTDTDSVTRLLKKYGAKSVWDYAGGGPYLPIDMRAGTDAEKDAVVLSTHKFIGGPGASGVLIVREAAVATQEPTLPGGGTVRFVSPWGHDYSESVTAREEAGTPDVVGNIRAALCFLVKDAIGAAFMAERNQTLYQRAYEVWNANPHLEILGNPQAKQHLPIFSFRVKDADGKLIHHQLFTRMLSDLYGIQARGGCACAGPYAHRLLSLGQDESMRMHEAIRAGQEVEKPGWVRLNFSVLMDDAKVAYILKSVNELAENASVIAQSYLCDTATARFKYQEILAAE</sequence>
<evidence type="ECO:0000313" key="4">
    <source>
        <dbReference type="Proteomes" id="UP001065047"/>
    </source>
</evidence>
<dbReference type="InterPro" id="IPR000192">
    <property type="entry name" value="Aminotrans_V_dom"/>
</dbReference>
<keyword evidence="4" id="KW-1185">Reference proteome</keyword>
<dbReference type="PANTHER" id="PTHR43686">
    <property type="entry name" value="SULFURTRANSFERASE-RELATED"/>
    <property type="match status" value="1"/>
</dbReference>
<dbReference type="Gene3D" id="3.40.640.10">
    <property type="entry name" value="Type I PLP-dependent aspartate aminotransferase-like (Major domain)"/>
    <property type="match status" value="1"/>
</dbReference>
<dbReference type="InterPro" id="IPR015424">
    <property type="entry name" value="PyrdxlP-dep_Trfase"/>
</dbReference>
<dbReference type="SUPFAM" id="SSF53383">
    <property type="entry name" value="PLP-dependent transferases"/>
    <property type="match status" value="1"/>
</dbReference>
<dbReference type="Pfam" id="PF00266">
    <property type="entry name" value="Aminotran_5"/>
    <property type="match status" value="1"/>
</dbReference>
<dbReference type="InterPro" id="IPR015422">
    <property type="entry name" value="PyrdxlP-dep_Trfase_small"/>
</dbReference>
<dbReference type="PANTHER" id="PTHR43686:SF1">
    <property type="entry name" value="AMINOTRAN_5 DOMAIN-CONTAINING PROTEIN"/>
    <property type="match status" value="1"/>
</dbReference>
<comment type="caution">
    <text evidence="3">The sequence shown here is derived from an EMBL/GenBank/DDBJ whole genome shotgun (WGS) entry which is preliminary data.</text>
</comment>
<protein>
    <submittedName>
        <fullName evidence="3">NifS-like protein</fullName>
    </submittedName>
</protein>